<feature type="region of interest" description="Disordered" evidence="6">
    <location>
        <begin position="1"/>
        <end position="36"/>
    </location>
</feature>
<keyword evidence="9" id="KW-1185">Reference proteome</keyword>
<evidence type="ECO:0000256" key="3">
    <source>
        <dbReference type="ARBA" id="ARBA00022692"/>
    </source>
</evidence>
<sequence length="447" mass="48846">MTTSTAGGVETKSPMTKQNPPEKKPAGAATPSRWHRHRFRRKVPSEVVVKGQLRMRSPSGAFVMVGVSVVLVGMTIAVIGYWPYRSRAGGGRPGTSNGTDEIKKEVRIVAHPVLHSEKLKLIGPVIMGIGLFIFICANTMLYENRDMETRLLMQRELYSMGTVLPPDTRQASGYFQRRSTPPALPANAECVEGCYEVDLSSSGFQSYSSPMKKWASNGSSKGLQAATRLLHHNSLSPSLSFLSVHSDSGNVVPENAGCPSTQGSDSFASTSANTLSLPLMKLNRCLLDKQGASHTMVQDVEGNAVELQEEEEILRLSWTLQTDCIKELKDSHVVIEMDNEPPSGTSAEKRLHPPYTKREFGSTPQVSSSGHSKSLDLGQQKVLLMASVNNKKNRSWPRLDHIGLVNYAKLESKGESSDRLLETTREPTRGESGHVSLELDSEMGLGI</sequence>
<keyword evidence="4 7" id="KW-1133">Transmembrane helix</keyword>
<comment type="similarity">
    <text evidence="2">Belongs to the TMEM200 family.</text>
</comment>
<dbReference type="HOGENOM" id="CLU_948489_0_0_1"/>
<dbReference type="InParanoid" id="H9G864"/>
<protein>
    <recommendedName>
        <fullName evidence="10">Transmembrane protein 200B</fullName>
    </recommendedName>
</protein>
<dbReference type="AlphaFoldDB" id="H9G864"/>
<evidence type="ECO:0000256" key="2">
    <source>
        <dbReference type="ARBA" id="ARBA00005308"/>
    </source>
</evidence>
<evidence type="ECO:0000313" key="9">
    <source>
        <dbReference type="Proteomes" id="UP000001646"/>
    </source>
</evidence>
<feature type="region of interest" description="Disordered" evidence="6">
    <location>
        <begin position="413"/>
        <end position="434"/>
    </location>
</feature>
<keyword evidence="3 7" id="KW-0812">Transmembrane</keyword>
<dbReference type="Pfam" id="PF10177">
    <property type="entry name" value="DUF2371"/>
    <property type="match status" value="1"/>
</dbReference>
<dbReference type="Bgee" id="ENSACAG00000003887">
    <property type="expression patterns" value="Expressed in heart and 12 other cell types or tissues"/>
</dbReference>
<evidence type="ECO:0000256" key="7">
    <source>
        <dbReference type="SAM" id="Phobius"/>
    </source>
</evidence>
<feature type="compositionally biased region" description="Polar residues" evidence="6">
    <location>
        <begin position="362"/>
        <end position="372"/>
    </location>
</feature>
<dbReference type="GO" id="GO:0016020">
    <property type="term" value="C:membrane"/>
    <property type="evidence" value="ECO:0007669"/>
    <property type="project" value="UniProtKB-SubCell"/>
</dbReference>
<evidence type="ECO:0000256" key="5">
    <source>
        <dbReference type="ARBA" id="ARBA00023136"/>
    </source>
</evidence>
<dbReference type="Ensembl" id="ENSACAT00000003861.3">
    <property type="protein sequence ID" value="ENSACAP00000003769.3"/>
    <property type="gene ID" value="ENSACAG00000003887.3"/>
</dbReference>
<feature type="transmembrane region" description="Helical" evidence="7">
    <location>
        <begin position="121"/>
        <end position="142"/>
    </location>
</feature>
<evidence type="ECO:0000256" key="4">
    <source>
        <dbReference type="ARBA" id="ARBA00022989"/>
    </source>
</evidence>
<dbReference type="GeneTree" id="ENSGT00530000063698"/>
<organism evidence="8 9">
    <name type="scientific">Anolis carolinensis</name>
    <name type="common">Green anole</name>
    <name type="synonym">American chameleon</name>
    <dbReference type="NCBI Taxonomy" id="28377"/>
    <lineage>
        <taxon>Eukaryota</taxon>
        <taxon>Metazoa</taxon>
        <taxon>Chordata</taxon>
        <taxon>Craniata</taxon>
        <taxon>Vertebrata</taxon>
        <taxon>Euteleostomi</taxon>
        <taxon>Lepidosauria</taxon>
        <taxon>Squamata</taxon>
        <taxon>Bifurcata</taxon>
        <taxon>Unidentata</taxon>
        <taxon>Episquamata</taxon>
        <taxon>Toxicofera</taxon>
        <taxon>Iguania</taxon>
        <taxon>Dactyloidae</taxon>
        <taxon>Anolis</taxon>
    </lineage>
</organism>
<evidence type="ECO:0008006" key="10">
    <source>
        <dbReference type="Google" id="ProtNLM"/>
    </source>
</evidence>
<feature type="transmembrane region" description="Helical" evidence="7">
    <location>
        <begin position="60"/>
        <end position="84"/>
    </location>
</feature>
<dbReference type="OrthoDB" id="9994280at2759"/>
<dbReference type="PANTHER" id="PTHR31815:SF3">
    <property type="entry name" value="TRANSMEMBRANE PROTEIN 200B"/>
    <property type="match status" value="1"/>
</dbReference>
<feature type="compositionally biased region" description="Basic and acidic residues" evidence="6">
    <location>
        <begin position="347"/>
        <end position="360"/>
    </location>
</feature>
<dbReference type="PANTHER" id="PTHR31815">
    <property type="entry name" value="AGAP005329-PA"/>
    <property type="match status" value="1"/>
</dbReference>
<feature type="region of interest" description="Disordered" evidence="6">
    <location>
        <begin position="338"/>
        <end position="374"/>
    </location>
</feature>
<evidence type="ECO:0000313" key="8">
    <source>
        <dbReference type="Ensembl" id="ENSACAP00000003769.3"/>
    </source>
</evidence>
<reference evidence="8" key="1">
    <citation type="submission" date="2009-12" db="EMBL/GenBank/DDBJ databases">
        <title>The Genome Sequence of Anolis carolinensis (Green Anole Lizard).</title>
        <authorList>
            <consortium name="The Genome Sequencing Platform"/>
            <person name="Di Palma F."/>
            <person name="Alfoldi J."/>
            <person name="Heiman D."/>
            <person name="Young S."/>
            <person name="Grabherr M."/>
            <person name="Johnson J."/>
            <person name="Lander E.S."/>
            <person name="Lindblad-Toh K."/>
        </authorList>
    </citation>
    <scope>NUCLEOTIDE SEQUENCE [LARGE SCALE GENOMIC DNA]</scope>
    <source>
        <strain evidence="8">JBL SC #1</strain>
    </source>
</reference>
<name>H9G864_ANOCA</name>
<feature type="compositionally biased region" description="Basic and acidic residues" evidence="6">
    <location>
        <begin position="413"/>
        <end position="432"/>
    </location>
</feature>
<keyword evidence="5 7" id="KW-0472">Membrane</keyword>
<evidence type="ECO:0000256" key="6">
    <source>
        <dbReference type="SAM" id="MobiDB-lite"/>
    </source>
</evidence>
<dbReference type="Proteomes" id="UP000001646">
    <property type="component" value="Unplaced"/>
</dbReference>
<dbReference type="InterPro" id="IPR018787">
    <property type="entry name" value="DUF2371_TMEM200"/>
</dbReference>
<reference evidence="8" key="3">
    <citation type="submission" date="2025-09" db="UniProtKB">
        <authorList>
            <consortium name="Ensembl"/>
        </authorList>
    </citation>
    <scope>IDENTIFICATION</scope>
</reference>
<evidence type="ECO:0000256" key="1">
    <source>
        <dbReference type="ARBA" id="ARBA00004141"/>
    </source>
</evidence>
<reference evidence="8" key="2">
    <citation type="submission" date="2025-08" db="UniProtKB">
        <authorList>
            <consortium name="Ensembl"/>
        </authorList>
    </citation>
    <scope>IDENTIFICATION</scope>
</reference>
<dbReference type="eggNOG" id="KOG4823">
    <property type="taxonomic scope" value="Eukaryota"/>
</dbReference>
<proteinExistence type="inferred from homology"/>
<accession>H9G864</accession>
<dbReference type="KEGG" id="acs:103281730"/>
<comment type="subcellular location">
    <subcellularLocation>
        <location evidence="1">Membrane</location>
        <topology evidence="1">Multi-pass membrane protein</topology>
    </subcellularLocation>
</comment>